<reference evidence="9 10" key="1">
    <citation type="submission" date="2019-03" db="EMBL/GenBank/DDBJ databases">
        <title>Genomic Encyclopedia of Archaeal and Bacterial Type Strains, Phase II (KMG-II): from individual species to whole genera.</title>
        <authorList>
            <person name="Goeker M."/>
        </authorList>
    </citation>
    <scope>NUCLEOTIDE SEQUENCE [LARGE SCALE GENOMIC DNA]</scope>
    <source>
        <strain evidence="9 10">DSM 22554</strain>
    </source>
</reference>
<feature type="signal peptide" evidence="6">
    <location>
        <begin position="1"/>
        <end position="23"/>
    </location>
</feature>
<feature type="domain" description="SusD-like N-terminal" evidence="8">
    <location>
        <begin position="25"/>
        <end position="223"/>
    </location>
</feature>
<evidence type="ECO:0000256" key="3">
    <source>
        <dbReference type="ARBA" id="ARBA00022729"/>
    </source>
</evidence>
<evidence type="ECO:0000256" key="2">
    <source>
        <dbReference type="ARBA" id="ARBA00006275"/>
    </source>
</evidence>
<dbReference type="InterPro" id="IPR012944">
    <property type="entry name" value="SusD_RagB_dom"/>
</dbReference>
<evidence type="ECO:0000259" key="7">
    <source>
        <dbReference type="Pfam" id="PF07980"/>
    </source>
</evidence>
<gene>
    <name evidence="9" type="ORF">C8N28_0163</name>
</gene>
<comment type="caution">
    <text evidence="9">The sequence shown here is derived from an EMBL/GenBank/DDBJ whole genome shotgun (WGS) entry which is preliminary data.</text>
</comment>
<protein>
    <submittedName>
        <fullName evidence="9">Putative outer membrane starch-binding protein</fullName>
    </submittedName>
</protein>
<accession>A0A4R1LZ70</accession>
<keyword evidence="5" id="KW-0998">Cell outer membrane</keyword>
<dbReference type="EMBL" id="SMGO01000001">
    <property type="protein sequence ID" value="TCK84868.1"/>
    <property type="molecule type" value="Genomic_DNA"/>
</dbReference>
<dbReference type="InterPro" id="IPR011990">
    <property type="entry name" value="TPR-like_helical_dom_sf"/>
</dbReference>
<dbReference type="OrthoDB" id="993981at2"/>
<dbReference type="AlphaFoldDB" id="A0A4R1LZ70"/>
<evidence type="ECO:0000313" key="10">
    <source>
        <dbReference type="Proteomes" id="UP000294616"/>
    </source>
</evidence>
<comment type="subcellular location">
    <subcellularLocation>
        <location evidence="1">Cell outer membrane</location>
    </subcellularLocation>
</comment>
<dbReference type="Proteomes" id="UP000294616">
    <property type="component" value="Unassembled WGS sequence"/>
</dbReference>
<evidence type="ECO:0000256" key="1">
    <source>
        <dbReference type="ARBA" id="ARBA00004442"/>
    </source>
</evidence>
<dbReference type="Pfam" id="PF07980">
    <property type="entry name" value="SusD_RagB"/>
    <property type="match status" value="1"/>
</dbReference>
<evidence type="ECO:0000256" key="6">
    <source>
        <dbReference type="SAM" id="SignalP"/>
    </source>
</evidence>
<keyword evidence="10" id="KW-1185">Reference proteome</keyword>
<organism evidence="9 10">
    <name type="scientific">Albibacterium bauzanense</name>
    <dbReference type="NCBI Taxonomy" id="653929"/>
    <lineage>
        <taxon>Bacteria</taxon>
        <taxon>Pseudomonadati</taxon>
        <taxon>Bacteroidota</taxon>
        <taxon>Sphingobacteriia</taxon>
        <taxon>Sphingobacteriales</taxon>
        <taxon>Sphingobacteriaceae</taxon>
        <taxon>Albibacterium</taxon>
    </lineage>
</organism>
<dbReference type="Gene3D" id="1.25.40.390">
    <property type="match status" value="1"/>
</dbReference>
<proteinExistence type="inferred from homology"/>
<dbReference type="RefSeq" id="WP_132220583.1">
    <property type="nucleotide sequence ID" value="NZ_SMGO01000001.1"/>
</dbReference>
<feature type="domain" description="RagB/SusD" evidence="7">
    <location>
        <begin position="344"/>
        <end position="470"/>
    </location>
</feature>
<feature type="chain" id="PRO_5020438619" evidence="6">
    <location>
        <begin position="24"/>
        <end position="470"/>
    </location>
</feature>
<dbReference type="GO" id="GO:0009279">
    <property type="term" value="C:cell outer membrane"/>
    <property type="evidence" value="ECO:0007669"/>
    <property type="project" value="UniProtKB-SubCell"/>
</dbReference>
<dbReference type="Pfam" id="PF14322">
    <property type="entry name" value="SusD-like_3"/>
    <property type="match status" value="1"/>
</dbReference>
<comment type="similarity">
    <text evidence="2">Belongs to the SusD family.</text>
</comment>
<name>A0A4R1LZ70_9SPHI</name>
<keyword evidence="3 6" id="KW-0732">Signal</keyword>
<evidence type="ECO:0000259" key="8">
    <source>
        <dbReference type="Pfam" id="PF14322"/>
    </source>
</evidence>
<evidence type="ECO:0000256" key="5">
    <source>
        <dbReference type="ARBA" id="ARBA00023237"/>
    </source>
</evidence>
<dbReference type="PROSITE" id="PS51257">
    <property type="entry name" value="PROKAR_LIPOPROTEIN"/>
    <property type="match status" value="1"/>
</dbReference>
<dbReference type="SUPFAM" id="SSF48452">
    <property type="entry name" value="TPR-like"/>
    <property type="match status" value="1"/>
</dbReference>
<sequence length="470" mass="52460">MKIKLNNYIGMAAVLLLSLQACKKDFLDKQPITQVTPDKAFSDAEAAEKLIQGVYDGMYIDYFIWDYMTNGDVTSDNAYAGGDNSANFQINDFTTNSTNGNLGRDWSGLYTTIKNANLVLDNVPNIEDPALDEGNRRNQILAEARAIRAYSYFHLVRLWGPVPLVVKVPANINEMQPARASVDEVYAQIIEDLDFAVANARTSAPNKGFITQGVAHAILAQVYAALPTPNWAKVLEETNATIASGYSLFGSYDGLFQMANENNSESIWEMQYDGWSGAHGNWMPSVIVGSGWKKFNTPSVDLVKAFDSEGDDIRKNSSIKFIDASTEAWSDSYWSKDSYPFINKYRYDDKNNAYFIRLAEIILLKAEALNELSATGWLQAKPLVDQIRGRVNLLGTTAITQASMRAAILKERRLELAFEGYRWFDLLRTKTAVTTMNAETDADGKKLHSITEADLLWPIPQAEVDRNPNL</sequence>
<dbReference type="CDD" id="cd08977">
    <property type="entry name" value="SusD"/>
    <property type="match status" value="1"/>
</dbReference>
<evidence type="ECO:0000313" key="9">
    <source>
        <dbReference type="EMBL" id="TCK84868.1"/>
    </source>
</evidence>
<dbReference type="InterPro" id="IPR033985">
    <property type="entry name" value="SusD-like_N"/>
</dbReference>
<evidence type="ECO:0000256" key="4">
    <source>
        <dbReference type="ARBA" id="ARBA00023136"/>
    </source>
</evidence>
<keyword evidence="4" id="KW-0472">Membrane</keyword>